<dbReference type="CDD" id="cd09077">
    <property type="entry name" value="R1-I-EN"/>
    <property type="match status" value="1"/>
</dbReference>
<dbReference type="PANTHER" id="PTHR33273">
    <property type="entry name" value="DOMAIN-CONTAINING PROTEIN, PUTATIVE-RELATED"/>
    <property type="match status" value="1"/>
</dbReference>
<evidence type="ECO:0000313" key="2">
    <source>
        <dbReference type="EMBL" id="JAI15019.1"/>
    </source>
</evidence>
<evidence type="ECO:0000259" key="1">
    <source>
        <dbReference type="Pfam" id="PF14529"/>
    </source>
</evidence>
<feature type="non-terminal residue" evidence="2">
    <location>
        <position position="416"/>
    </location>
</feature>
<dbReference type="InterPro" id="IPR036691">
    <property type="entry name" value="Endo/exonu/phosph_ase_sf"/>
</dbReference>
<dbReference type="Pfam" id="PF14529">
    <property type="entry name" value="Exo_endo_phos_2"/>
    <property type="match status" value="1"/>
</dbReference>
<dbReference type="GO" id="GO:0003964">
    <property type="term" value="F:RNA-directed DNA polymerase activity"/>
    <property type="evidence" value="ECO:0007669"/>
    <property type="project" value="UniProtKB-KW"/>
</dbReference>
<accession>A0A0K8TL06</accession>
<keyword evidence="2" id="KW-0808">Transferase</keyword>
<sequence length="416" mass="47151">MKVVQINLHHSKAASAALILRLMEKGEDIVLVQEPWVVGDRVCGLQTKDYKIITAIGAGKPRSCILIKNIFNAFLLPSYSDRDITSIAVELASRVVWLVSAYMPYEEDPPPKCMEDAVAEANKRNIPILVGGDANAHNTAWGSQDTNPRGESIFEYLLKSELFICNVGNTPTFSNAIREAVIDITVVNTLALDLVKNWKVPKDHSLSDHQYITFEIDLCRPKMVPYLNRRRTNWSLYKETLKRLLPSPKMPTSTGELEDMVTTLTEACNEAGRKSCPMVRFRGKPKPPWWSKEISDLRRDCRRLFNQAKRTGNWEAYKASLKRFKNITRTAKRNSWSTFCESIEKCSESNRLRKVLSTNPVPPCYLQKQDGSWTTSSLDVLITLMDTHFPGNKSSNNNCVYSTKGPYNFGRYVVSS</sequence>
<keyword evidence="2" id="KW-0695">RNA-directed DNA polymerase</keyword>
<dbReference type="EMBL" id="GDAI01002584">
    <property type="protein sequence ID" value="JAI15019.1"/>
    <property type="molecule type" value="mRNA"/>
</dbReference>
<protein>
    <submittedName>
        <fullName evidence="2">Putative reverse transcriptase</fullName>
    </submittedName>
</protein>
<reference evidence="2" key="1">
    <citation type="journal article" date="2015" name="Insect Biochem. Mol. Biol.">
        <title>An insight into the sialome of the horse fly, Tabanus bromius.</title>
        <authorList>
            <person name="Ribeiro J.M."/>
            <person name="Kazimirova M."/>
            <person name="Takac P."/>
            <person name="Andersen J.F."/>
            <person name="Francischetti I.M."/>
        </authorList>
    </citation>
    <scope>NUCLEOTIDE SEQUENCE</scope>
</reference>
<dbReference type="SUPFAM" id="SSF56219">
    <property type="entry name" value="DNase I-like"/>
    <property type="match status" value="1"/>
</dbReference>
<organism evidence="2">
    <name type="scientific">Tabanus bromius</name>
    <name type="common">Band-eyed brown horse fly</name>
    <dbReference type="NCBI Taxonomy" id="304241"/>
    <lineage>
        <taxon>Eukaryota</taxon>
        <taxon>Metazoa</taxon>
        <taxon>Ecdysozoa</taxon>
        <taxon>Arthropoda</taxon>
        <taxon>Hexapoda</taxon>
        <taxon>Insecta</taxon>
        <taxon>Pterygota</taxon>
        <taxon>Neoptera</taxon>
        <taxon>Endopterygota</taxon>
        <taxon>Diptera</taxon>
        <taxon>Brachycera</taxon>
        <taxon>Tabanomorpha</taxon>
        <taxon>Tabanoidea</taxon>
        <taxon>Tabanidae</taxon>
        <taxon>Tabanus</taxon>
    </lineage>
</organism>
<dbReference type="InterPro" id="IPR005135">
    <property type="entry name" value="Endo/exonuclease/phosphatase"/>
</dbReference>
<keyword evidence="2" id="KW-0548">Nucleotidyltransferase</keyword>
<dbReference type="PANTHER" id="PTHR33273:SF4">
    <property type="entry name" value="ENDONUCLEASE_EXONUCLEASE_PHOSPHATASE DOMAIN-CONTAINING PROTEIN"/>
    <property type="match status" value="1"/>
</dbReference>
<name>A0A0K8TL06_TABBR</name>
<proteinExistence type="evidence at transcript level"/>
<dbReference type="Gene3D" id="3.60.10.10">
    <property type="entry name" value="Endonuclease/exonuclease/phosphatase"/>
    <property type="match status" value="1"/>
</dbReference>
<dbReference type="AlphaFoldDB" id="A0A0K8TL06"/>
<feature type="domain" description="Endonuclease/exonuclease/phosphatase" evidence="1">
    <location>
        <begin position="98"/>
        <end position="212"/>
    </location>
</feature>